<dbReference type="AlphaFoldDB" id="K3ZPN2"/>
<reference evidence="1" key="2">
    <citation type="submission" date="2018-08" db="UniProtKB">
        <authorList>
            <consortium name="EnsemblPlants"/>
        </authorList>
    </citation>
    <scope>IDENTIFICATION</scope>
    <source>
        <strain evidence="1">Yugu1</strain>
    </source>
</reference>
<dbReference type="HOGENOM" id="CLU_3360621_0_0_1"/>
<protein>
    <submittedName>
        <fullName evidence="1">Uncharacterized protein</fullName>
    </submittedName>
</protein>
<keyword evidence="2" id="KW-1185">Reference proteome</keyword>
<evidence type="ECO:0000313" key="1">
    <source>
        <dbReference type="EnsemblPlants" id="KQK94718"/>
    </source>
</evidence>
<dbReference type="EMBL" id="AGNK02004966">
    <property type="status" value="NOT_ANNOTATED_CDS"/>
    <property type="molecule type" value="Genomic_DNA"/>
</dbReference>
<organism evidence="1 2">
    <name type="scientific">Setaria italica</name>
    <name type="common">Foxtail millet</name>
    <name type="synonym">Panicum italicum</name>
    <dbReference type="NCBI Taxonomy" id="4555"/>
    <lineage>
        <taxon>Eukaryota</taxon>
        <taxon>Viridiplantae</taxon>
        <taxon>Streptophyta</taxon>
        <taxon>Embryophyta</taxon>
        <taxon>Tracheophyta</taxon>
        <taxon>Spermatophyta</taxon>
        <taxon>Magnoliopsida</taxon>
        <taxon>Liliopsida</taxon>
        <taxon>Poales</taxon>
        <taxon>Poaceae</taxon>
        <taxon>PACMAD clade</taxon>
        <taxon>Panicoideae</taxon>
        <taxon>Panicodae</taxon>
        <taxon>Paniceae</taxon>
        <taxon>Cenchrinae</taxon>
        <taxon>Setaria</taxon>
    </lineage>
</organism>
<accession>K3ZPN2</accession>
<dbReference type="Proteomes" id="UP000004995">
    <property type="component" value="Unassembled WGS sequence"/>
</dbReference>
<dbReference type="EnsemblPlants" id="KQK94718">
    <property type="protein sequence ID" value="KQK94718"/>
    <property type="gene ID" value="SETIT_028562mg"/>
</dbReference>
<sequence>MVWECLSSEALEAVCMRDGLMQHHANAAYLFANDLM</sequence>
<proteinExistence type="predicted"/>
<name>K3ZPN2_SETIT</name>
<dbReference type="Gramene" id="KQK94718">
    <property type="protein sequence ID" value="KQK94718"/>
    <property type="gene ID" value="SETIT_028562mg"/>
</dbReference>
<evidence type="ECO:0000313" key="2">
    <source>
        <dbReference type="Proteomes" id="UP000004995"/>
    </source>
</evidence>
<reference evidence="2" key="1">
    <citation type="journal article" date="2012" name="Nat. Biotechnol.">
        <title>Reference genome sequence of the model plant Setaria.</title>
        <authorList>
            <person name="Bennetzen J.L."/>
            <person name="Schmutz J."/>
            <person name="Wang H."/>
            <person name="Percifield R."/>
            <person name="Hawkins J."/>
            <person name="Pontaroli A.C."/>
            <person name="Estep M."/>
            <person name="Feng L."/>
            <person name="Vaughn J.N."/>
            <person name="Grimwood J."/>
            <person name="Jenkins J."/>
            <person name="Barry K."/>
            <person name="Lindquist E."/>
            <person name="Hellsten U."/>
            <person name="Deshpande S."/>
            <person name="Wang X."/>
            <person name="Wu X."/>
            <person name="Mitros T."/>
            <person name="Triplett J."/>
            <person name="Yang X."/>
            <person name="Ye C.Y."/>
            <person name="Mauro-Herrera M."/>
            <person name="Wang L."/>
            <person name="Li P."/>
            <person name="Sharma M."/>
            <person name="Sharma R."/>
            <person name="Ronald P.C."/>
            <person name="Panaud O."/>
            <person name="Kellogg E.A."/>
            <person name="Brutnell T.P."/>
            <person name="Doust A.N."/>
            <person name="Tuskan G.A."/>
            <person name="Rokhsar D."/>
            <person name="Devos K.M."/>
        </authorList>
    </citation>
    <scope>NUCLEOTIDE SEQUENCE [LARGE SCALE GENOMIC DNA]</scope>
    <source>
        <strain evidence="2">cv. Yugu1</strain>
    </source>
</reference>
<dbReference type="InParanoid" id="K3ZPN2"/>